<sequence length="225" mass="24447">MFLGTLQQQLSALLPPGFVSRPEQRVYIVPDGREARPDASLPAPATASHRPSPSAGRVATAPRQTPPERAPRPAGQVVEKFIEIRDVRSSSKNVVAIIELLNPAKKETGSIDRSEYLRKQTAALTGKAHLIEIDLLRGGEHTVYVPENVLRARGPFDYVVTLADAAQPTEYIFWRVSLREPLPVIDVPLAEGITGIKLDLQTHRSARAASLFRGCALGGEAGHRG</sequence>
<evidence type="ECO:0000313" key="2">
    <source>
        <dbReference type="EMBL" id="KAH0533844.1"/>
    </source>
</evidence>
<dbReference type="Pfam" id="PF13267">
    <property type="entry name" value="DUF4058"/>
    <property type="match status" value="1"/>
</dbReference>
<name>A0A9P8HTZ4_9PEZI</name>
<proteinExistence type="predicted"/>
<feature type="region of interest" description="Disordered" evidence="1">
    <location>
        <begin position="33"/>
        <end position="74"/>
    </location>
</feature>
<evidence type="ECO:0000256" key="1">
    <source>
        <dbReference type="SAM" id="MobiDB-lite"/>
    </source>
</evidence>
<comment type="caution">
    <text evidence="2">The sequence shown here is derived from an EMBL/GenBank/DDBJ whole genome shotgun (WGS) entry which is preliminary data.</text>
</comment>
<accession>A0A9P8HTZ4</accession>
<dbReference type="EMBL" id="JAGHQL010000339">
    <property type="protein sequence ID" value="KAH0533844.1"/>
    <property type="molecule type" value="Genomic_DNA"/>
</dbReference>
<organism evidence="2 3">
    <name type="scientific">Glutinoglossum americanum</name>
    <dbReference type="NCBI Taxonomy" id="1670608"/>
    <lineage>
        <taxon>Eukaryota</taxon>
        <taxon>Fungi</taxon>
        <taxon>Dikarya</taxon>
        <taxon>Ascomycota</taxon>
        <taxon>Pezizomycotina</taxon>
        <taxon>Geoglossomycetes</taxon>
        <taxon>Geoglossales</taxon>
        <taxon>Geoglossaceae</taxon>
        <taxon>Glutinoglossum</taxon>
    </lineage>
</organism>
<reference evidence="2" key="1">
    <citation type="submission" date="2021-03" db="EMBL/GenBank/DDBJ databases">
        <title>Comparative genomics and phylogenomic investigation of the class Geoglossomycetes provide insights into ecological specialization and systematics.</title>
        <authorList>
            <person name="Melie T."/>
            <person name="Pirro S."/>
            <person name="Miller A.N."/>
            <person name="Quandt A."/>
        </authorList>
    </citation>
    <scope>NUCLEOTIDE SEQUENCE</scope>
    <source>
        <strain evidence="2">GBOQ0MN5Z8</strain>
    </source>
</reference>
<dbReference type="AlphaFoldDB" id="A0A9P8HTZ4"/>
<gene>
    <name evidence="2" type="ORF">FGG08_007529</name>
</gene>
<dbReference type="InterPro" id="IPR025132">
    <property type="entry name" value="DUF4058"/>
</dbReference>
<dbReference type="Proteomes" id="UP000698800">
    <property type="component" value="Unassembled WGS sequence"/>
</dbReference>
<keyword evidence="3" id="KW-1185">Reference proteome</keyword>
<evidence type="ECO:0000313" key="3">
    <source>
        <dbReference type="Proteomes" id="UP000698800"/>
    </source>
</evidence>
<protein>
    <submittedName>
        <fullName evidence="2">Uncharacterized protein</fullName>
    </submittedName>
</protein>